<sequence>MLKNPGSPDNDRTEHQLAKAFPSGPSPNRTLSKGKSERINAQPATFQDSMELGAPGTVSGDPATDFR</sequence>
<evidence type="ECO:0000256" key="1">
    <source>
        <dbReference type="SAM" id="MobiDB-lite"/>
    </source>
</evidence>
<protein>
    <submittedName>
        <fullName evidence="2">Uncharacterized protein</fullName>
    </submittedName>
</protein>
<keyword evidence="3" id="KW-1185">Reference proteome</keyword>
<dbReference type="Proteomes" id="UP000644507">
    <property type="component" value="Unassembled WGS sequence"/>
</dbReference>
<proteinExistence type="predicted"/>
<evidence type="ECO:0000313" key="2">
    <source>
        <dbReference type="EMBL" id="GHC46358.1"/>
    </source>
</evidence>
<dbReference type="EMBL" id="BMXI01000003">
    <property type="protein sequence ID" value="GHC46358.1"/>
    <property type="molecule type" value="Genomic_DNA"/>
</dbReference>
<reference evidence="2" key="1">
    <citation type="journal article" date="2014" name="Int. J. Syst. Evol. Microbiol.">
        <title>Complete genome sequence of Corynebacterium casei LMG S-19264T (=DSM 44701T), isolated from a smear-ripened cheese.</title>
        <authorList>
            <consortium name="US DOE Joint Genome Institute (JGI-PGF)"/>
            <person name="Walter F."/>
            <person name="Albersmeier A."/>
            <person name="Kalinowski J."/>
            <person name="Ruckert C."/>
        </authorList>
    </citation>
    <scope>NUCLEOTIDE SEQUENCE</scope>
    <source>
        <strain evidence="2">KCTC 12988</strain>
    </source>
</reference>
<dbReference type="AlphaFoldDB" id="A0A918THB5"/>
<accession>A0A918THB5</accession>
<organism evidence="2 3">
    <name type="scientific">Roseibacillus persicicus</name>
    <dbReference type="NCBI Taxonomy" id="454148"/>
    <lineage>
        <taxon>Bacteria</taxon>
        <taxon>Pseudomonadati</taxon>
        <taxon>Verrucomicrobiota</taxon>
        <taxon>Verrucomicrobiia</taxon>
        <taxon>Verrucomicrobiales</taxon>
        <taxon>Verrucomicrobiaceae</taxon>
        <taxon>Roseibacillus</taxon>
    </lineage>
</organism>
<feature type="region of interest" description="Disordered" evidence="1">
    <location>
        <begin position="1"/>
        <end position="67"/>
    </location>
</feature>
<name>A0A918THB5_9BACT</name>
<reference evidence="2" key="2">
    <citation type="submission" date="2020-09" db="EMBL/GenBank/DDBJ databases">
        <authorList>
            <person name="Sun Q."/>
            <person name="Kim S."/>
        </authorList>
    </citation>
    <scope>NUCLEOTIDE SEQUENCE</scope>
    <source>
        <strain evidence="2">KCTC 12988</strain>
    </source>
</reference>
<evidence type="ECO:0000313" key="3">
    <source>
        <dbReference type="Proteomes" id="UP000644507"/>
    </source>
</evidence>
<gene>
    <name evidence="2" type="ORF">GCM10007100_09950</name>
</gene>
<comment type="caution">
    <text evidence="2">The sequence shown here is derived from an EMBL/GenBank/DDBJ whole genome shotgun (WGS) entry which is preliminary data.</text>
</comment>